<dbReference type="EMBL" id="MK500281">
    <property type="protein sequence ID" value="QBK84623.1"/>
    <property type="molecule type" value="Genomic_DNA"/>
</dbReference>
<gene>
    <name evidence="1" type="ORF">LCDPAC01_01040</name>
</gene>
<evidence type="ECO:0000313" key="1">
    <source>
        <dbReference type="EMBL" id="QBK84623.1"/>
    </source>
</evidence>
<accession>A0A481YQC7</accession>
<proteinExistence type="predicted"/>
<name>A0A481YQC7_9VIRU</name>
<sequence length="122" mass="14062">MNKQLLFINENTSVYQRKHLCLSAKTMSKVQIFPLYNQLYNLLEIHSKEITMDEKTKDVVAKALFGLSKNTSELLAVLFIHFCKLKKEDPFKYLDASSNESVYVDLDSVPNGLLLLLFMLVK</sequence>
<organism evidence="1">
    <name type="scientific">Pithovirus LCDPAC01</name>
    <dbReference type="NCBI Taxonomy" id="2506600"/>
    <lineage>
        <taxon>Viruses</taxon>
        <taxon>Pithoviruses</taxon>
    </lineage>
</organism>
<protein>
    <submittedName>
        <fullName evidence="1">Uncharacterized protein</fullName>
    </submittedName>
</protein>
<reference evidence="1" key="1">
    <citation type="journal article" date="2019" name="MBio">
        <title>Virus Genomes from Deep Sea Sediments Expand the Ocean Megavirome and Support Independent Origins of Viral Gigantism.</title>
        <authorList>
            <person name="Backstrom D."/>
            <person name="Yutin N."/>
            <person name="Jorgensen S.L."/>
            <person name="Dharamshi J."/>
            <person name="Homa F."/>
            <person name="Zaremba-Niedwiedzka K."/>
            <person name="Spang A."/>
            <person name="Wolf Y.I."/>
            <person name="Koonin E.V."/>
            <person name="Ettema T.J."/>
        </authorList>
    </citation>
    <scope>NUCLEOTIDE SEQUENCE</scope>
</reference>